<keyword evidence="11" id="KW-0325">Glycoprotein</keyword>
<dbReference type="PRINTS" id="PR00457">
    <property type="entry name" value="ANPEROXIDASE"/>
</dbReference>
<dbReference type="PROSITE" id="PS50255">
    <property type="entry name" value="CYTOCHROME_B5_2"/>
    <property type="match status" value="1"/>
</dbReference>
<keyword evidence="19" id="KW-1185">Reference proteome</keyword>
<accession>A0A9N9FQ16</accession>
<dbReference type="InterPro" id="IPR001199">
    <property type="entry name" value="Cyt_B5-like_heme/steroid-bd"/>
</dbReference>
<feature type="binding site" description="axial binding residue" evidence="12">
    <location>
        <position position="343"/>
    </location>
    <ligand>
        <name>heme b</name>
        <dbReference type="ChEBI" id="CHEBI:60344"/>
    </ligand>
    <ligandPart>
        <name>Fe</name>
        <dbReference type="ChEBI" id="CHEBI:18248"/>
    </ligandPart>
</feature>
<keyword evidence="7" id="KW-0249">Electron transport</keyword>
<keyword evidence="14" id="KW-0732">Signal</keyword>
<dbReference type="Pfam" id="PF00175">
    <property type="entry name" value="NAD_binding_1"/>
    <property type="match status" value="1"/>
</dbReference>
<dbReference type="Gene3D" id="3.40.50.80">
    <property type="entry name" value="Nucleotide-binding domain of ferredoxin-NADP reductase (FNR) module"/>
    <property type="match status" value="1"/>
</dbReference>
<feature type="transmembrane region" description="Helical" evidence="13">
    <location>
        <begin position="765"/>
        <end position="788"/>
    </location>
</feature>
<feature type="chain" id="PRO_5040245478" evidence="14">
    <location>
        <begin position="31"/>
        <end position="1530"/>
    </location>
</feature>
<evidence type="ECO:0000256" key="11">
    <source>
        <dbReference type="ARBA" id="ARBA00023180"/>
    </source>
</evidence>
<dbReference type="Gene3D" id="1.10.640.10">
    <property type="entry name" value="Haem peroxidase domain superfamily, animal type"/>
    <property type="match status" value="1"/>
</dbReference>
<dbReference type="PROSITE" id="PS50292">
    <property type="entry name" value="PEROXIDASE_3"/>
    <property type="match status" value="1"/>
</dbReference>
<dbReference type="SUPFAM" id="SSF55856">
    <property type="entry name" value="Cytochrome b5-like heme/steroid binding domain"/>
    <property type="match status" value="1"/>
</dbReference>
<keyword evidence="8 13" id="KW-1133">Transmembrane helix</keyword>
<name>A0A9N9FQ16_9GLOM</name>
<dbReference type="Proteomes" id="UP000789739">
    <property type="component" value="Unassembled WGS sequence"/>
</dbReference>
<feature type="domain" description="DOMON" evidence="16">
    <location>
        <begin position="576"/>
        <end position="691"/>
    </location>
</feature>
<keyword evidence="9" id="KW-0560">Oxidoreductase</keyword>
<evidence type="ECO:0000259" key="17">
    <source>
        <dbReference type="PROSITE" id="PS51384"/>
    </source>
</evidence>
<evidence type="ECO:0000256" key="4">
    <source>
        <dbReference type="ARBA" id="ARBA00022448"/>
    </source>
</evidence>
<dbReference type="InterPro" id="IPR001433">
    <property type="entry name" value="OxRdtase_FAD/NAD-bd"/>
</dbReference>
<dbReference type="SUPFAM" id="SSF52343">
    <property type="entry name" value="Ferredoxin reductase-like, C-terminal NADP-linked domain"/>
    <property type="match status" value="1"/>
</dbReference>
<feature type="transmembrane region" description="Helical" evidence="13">
    <location>
        <begin position="729"/>
        <end position="753"/>
    </location>
</feature>
<evidence type="ECO:0000256" key="12">
    <source>
        <dbReference type="PIRSR" id="PIRSR619791-2"/>
    </source>
</evidence>
<evidence type="ECO:0000259" key="16">
    <source>
        <dbReference type="PROSITE" id="PS50836"/>
    </source>
</evidence>
<feature type="domain" description="FAD-binding FR-type" evidence="17">
    <location>
        <begin position="1099"/>
        <end position="1224"/>
    </location>
</feature>
<evidence type="ECO:0000256" key="7">
    <source>
        <dbReference type="ARBA" id="ARBA00022982"/>
    </source>
</evidence>
<dbReference type="GO" id="GO:0020037">
    <property type="term" value="F:heme binding"/>
    <property type="evidence" value="ECO:0007669"/>
    <property type="project" value="InterPro"/>
</dbReference>
<dbReference type="PROSITE" id="PS51384">
    <property type="entry name" value="FAD_FR"/>
    <property type="match status" value="1"/>
</dbReference>
<feature type="domain" description="Cytochrome b5 heme-binding" evidence="15">
    <location>
        <begin position="909"/>
        <end position="967"/>
    </location>
</feature>
<dbReference type="SMART" id="SM00664">
    <property type="entry name" value="DoH"/>
    <property type="match status" value="1"/>
</dbReference>
<dbReference type="Pfam" id="PF03098">
    <property type="entry name" value="An_peroxidase"/>
    <property type="match status" value="1"/>
</dbReference>
<dbReference type="SUPFAM" id="SSF48113">
    <property type="entry name" value="Heme-dependent peroxidases"/>
    <property type="match status" value="1"/>
</dbReference>
<evidence type="ECO:0000256" key="14">
    <source>
        <dbReference type="SAM" id="SignalP"/>
    </source>
</evidence>
<dbReference type="GO" id="GO:0016020">
    <property type="term" value="C:membrane"/>
    <property type="evidence" value="ECO:0007669"/>
    <property type="project" value="UniProtKB-SubCell"/>
</dbReference>
<dbReference type="InterPro" id="IPR017938">
    <property type="entry name" value="Riboflavin_synthase-like_b-brl"/>
</dbReference>
<protein>
    <submittedName>
        <fullName evidence="18">4355_t:CDS:1</fullName>
    </submittedName>
</protein>
<dbReference type="Gene3D" id="2.60.40.1210">
    <property type="entry name" value="Cellobiose dehydrogenase, cytochrome domain"/>
    <property type="match status" value="1"/>
</dbReference>
<keyword evidence="12" id="KW-0408">Iron</keyword>
<evidence type="ECO:0000313" key="19">
    <source>
        <dbReference type="Proteomes" id="UP000789739"/>
    </source>
</evidence>
<dbReference type="PANTHER" id="PTHR11475:SF4">
    <property type="entry name" value="CHORION PEROXIDASE"/>
    <property type="match status" value="1"/>
</dbReference>
<evidence type="ECO:0000256" key="8">
    <source>
        <dbReference type="ARBA" id="ARBA00022989"/>
    </source>
</evidence>
<dbReference type="InterPro" id="IPR008333">
    <property type="entry name" value="Cbr1-like_FAD-bd_dom"/>
</dbReference>
<proteinExistence type="predicted"/>
<dbReference type="GO" id="GO:0005576">
    <property type="term" value="C:extracellular region"/>
    <property type="evidence" value="ECO:0007669"/>
    <property type="project" value="UniProtKB-SubCell"/>
</dbReference>
<dbReference type="GO" id="GO:0046872">
    <property type="term" value="F:metal ion binding"/>
    <property type="evidence" value="ECO:0007669"/>
    <property type="project" value="UniProtKB-KW"/>
</dbReference>
<comment type="cofactor">
    <cofactor evidence="1">
        <name>FAD</name>
        <dbReference type="ChEBI" id="CHEBI:57692"/>
    </cofactor>
</comment>
<reference evidence="18" key="1">
    <citation type="submission" date="2021-06" db="EMBL/GenBank/DDBJ databases">
        <authorList>
            <person name="Kallberg Y."/>
            <person name="Tangrot J."/>
            <person name="Rosling A."/>
        </authorList>
    </citation>
    <scope>NUCLEOTIDE SEQUENCE</scope>
    <source>
        <strain evidence="18">BR232B</strain>
    </source>
</reference>
<evidence type="ECO:0000256" key="3">
    <source>
        <dbReference type="ARBA" id="ARBA00004613"/>
    </source>
</evidence>
<evidence type="ECO:0000256" key="10">
    <source>
        <dbReference type="ARBA" id="ARBA00023136"/>
    </source>
</evidence>
<organism evidence="18 19">
    <name type="scientific">Paraglomus brasilianum</name>
    <dbReference type="NCBI Taxonomy" id="144538"/>
    <lineage>
        <taxon>Eukaryota</taxon>
        <taxon>Fungi</taxon>
        <taxon>Fungi incertae sedis</taxon>
        <taxon>Mucoromycota</taxon>
        <taxon>Glomeromycotina</taxon>
        <taxon>Glomeromycetes</taxon>
        <taxon>Paraglomerales</taxon>
        <taxon>Paraglomeraceae</taxon>
        <taxon>Paraglomus</taxon>
    </lineage>
</organism>
<dbReference type="OrthoDB" id="823504at2759"/>
<comment type="subcellular location">
    <subcellularLocation>
        <location evidence="2">Membrane</location>
    </subcellularLocation>
    <subcellularLocation>
        <location evidence="3">Secreted</location>
    </subcellularLocation>
</comment>
<feature type="transmembrane region" description="Helical" evidence="13">
    <location>
        <begin position="794"/>
        <end position="815"/>
    </location>
</feature>
<evidence type="ECO:0000256" key="2">
    <source>
        <dbReference type="ARBA" id="ARBA00004370"/>
    </source>
</evidence>
<dbReference type="SUPFAM" id="SSF49344">
    <property type="entry name" value="CBD9-like"/>
    <property type="match status" value="1"/>
</dbReference>
<dbReference type="InterPro" id="IPR005018">
    <property type="entry name" value="DOMON_domain"/>
</dbReference>
<gene>
    <name evidence="18" type="ORF">PBRASI_LOCUS5138</name>
</gene>
<evidence type="ECO:0000313" key="18">
    <source>
        <dbReference type="EMBL" id="CAG8551989.1"/>
    </source>
</evidence>
<feature type="transmembrane region" description="Helical" evidence="13">
    <location>
        <begin position="852"/>
        <end position="873"/>
    </location>
</feature>
<dbReference type="InterPro" id="IPR019791">
    <property type="entry name" value="Haem_peroxidase_animal"/>
</dbReference>
<keyword evidence="4" id="KW-0813">Transport</keyword>
<dbReference type="Pfam" id="PF00970">
    <property type="entry name" value="FAD_binding_6"/>
    <property type="match status" value="1"/>
</dbReference>
<evidence type="ECO:0000256" key="1">
    <source>
        <dbReference type="ARBA" id="ARBA00001974"/>
    </source>
</evidence>
<feature type="signal peptide" evidence="14">
    <location>
        <begin position="1"/>
        <end position="30"/>
    </location>
</feature>
<dbReference type="InterPro" id="IPR039261">
    <property type="entry name" value="FNR_nucleotide-bd"/>
</dbReference>
<dbReference type="InterPro" id="IPR010255">
    <property type="entry name" value="Haem_peroxidase_sf"/>
</dbReference>
<sequence length="1530" mass="173200">MKYELCCYKKSAVHVMLVLLFIVLAYCADAQEYRSLDGTGNNWINPSAGAILQPYKRLKTVNTFYSDANRTMLQTPATPASCSSTLATSVYPLPRCVSNLISRYGMPSYDPATVSFSSKRKISHMVTFFGQFIVFDIVRTLRVFNGDKIYIPTDDATYQVPDSAAAKLSTFTSLPFNRSANNSPPSPDAVGTNQVSVFLDLNQIYGESPEISNQLRDQGSGCGKLKTSNGSNFPAFDNNTSKFITGGPVTSQNIFTLAITSVWIGEHNRKCDELYSEHGTAWDDEKYFQEARRWTIGLYQKVATEEYLGAILGKPLLPYQGYNEQLVPAIDAFFLTVTLRYGHSEISNTYNMQNMYGEVVATIPLSHIQDHTLLPKFGLAEALRSMATQTQQQVSTFVPDEARGYQNPFGDYFDVPAWDLNRARDFGIPLYNDMRAAFGLSKQTNWSGITSNDVVKTRLQNTYGSIDRLEAYIGAFSEDPLDGSNFGELLAMSILDQYSRLRDADRFWYENTFTDEEKVQVRNTTFRDLIMRHAVVDGKDLFPTSIWSFQSDSTLPNAVIDFDKAQYPFGIEQSWPEYLIRWGFQDDDIKFMVDFGALNGWFGMGFGSEDGGMKGADFIIATVKNGSATVANYISLGYTVPQLDSHQDVKFIGTTPSASSVKVEFARPLAASWSNRKEIKRGNMPFIMAYGTNTDVITYHMSNRRSMEVDFFTAQSVTSTYYKQRQIRLAHGIGMIIAWSFIFPISIFVVRFYKHTFGYLQLHRNLQIFGGFLVAIFGTAAIASIITIKKRHNVIGLILYSFTFFELTLGLFTLWGQKRFESVNEGIPRFLKRAHRYVGASMMVLAVNSNPYWIAYVIYISFVILLFLIAQLWQTTNGGCISKLQRKRPVSEAKETLQCHLANEKLVGLPEWSWDEVNERVQRGAFLVVCDGFVADIRKWIHEHPGGTKILERVVGTDITNDFYNTHKLTQQEDEDDGQQDVQIYSHEQPAPLVSPILGKYFQLWQHHDNQSSLRQRKALSKVIDATNVKLFHKLRLPIAKHTHSAFATVQFSKMIVAKIAEDHYSLASDEDSTRFESYFRPQSHPYFEQDLAKSLGRRVFRRYQLSDKTWVNASEQYPVIKFTFTKIHQSWRFTGDRFLPGDYVELQARVKEQVVVRSYTPLEGRMSTSFSIYVKVYPTGLMSQHLVRIFVGQLLAVRFLEQKKQRIGYEVKVRGPFDLADRVGYSHLSQNELSTIMGRRPRLRTSTMTSETSEASVHMLLNSESADGCWDELFMIAGGTGITPMLMKYHLKMVAANAGRRTSMNLLYANNYVEDIIDGLELEGYAARSNGMLTTTYILNYPPAEGWEGLRGRITLHILQSWLNHHDTINRQRWRQSSQTPVATWDRIYNDYAVSDAYGHAECIEVNNTMTDTQPPQSTLLVNKNPQPTRIQLRAPRPLSFVPIASHNDVLGTPLSPSYSPTVLNRNVQAGSSPSWTPTATPSVASPWISAFQIPKSKIVVCGPDGMMTTVFNILKDLGYTEDDIILLC</sequence>
<dbReference type="InterPro" id="IPR045266">
    <property type="entry name" value="DOH_DOMON"/>
</dbReference>
<evidence type="ECO:0000256" key="9">
    <source>
        <dbReference type="ARBA" id="ARBA00023002"/>
    </source>
</evidence>
<dbReference type="Pfam" id="PF00173">
    <property type="entry name" value="Cyt-b5"/>
    <property type="match status" value="1"/>
</dbReference>
<keyword evidence="10 13" id="KW-0472">Membrane</keyword>
<evidence type="ECO:0000256" key="5">
    <source>
        <dbReference type="ARBA" id="ARBA00022525"/>
    </source>
</evidence>
<dbReference type="CDD" id="cd08760">
    <property type="entry name" value="Cyt_b561_FRRS1_like"/>
    <property type="match status" value="1"/>
</dbReference>
<dbReference type="Gene3D" id="3.10.120.10">
    <property type="entry name" value="Cytochrome b5-like heme/steroid binding domain"/>
    <property type="match status" value="1"/>
</dbReference>
<dbReference type="GO" id="GO:0004601">
    <property type="term" value="F:peroxidase activity"/>
    <property type="evidence" value="ECO:0007669"/>
    <property type="project" value="InterPro"/>
</dbReference>
<dbReference type="PROSITE" id="PS50836">
    <property type="entry name" value="DOMON"/>
    <property type="match status" value="1"/>
</dbReference>
<keyword evidence="12" id="KW-0349">Heme</keyword>
<evidence type="ECO:0000256" key="6">
    <source>
        <dbReference type="ARBA" id="ARBA00022692"/>
    </source>
</evidence>
<keyword evidence="12" id="KW-0479">Metal-binding</keyword>
<dbReference type="PANTHER" id="PTHR11475">
    <property type="entry name" value="OXIDASE/PEROXIDASE"/>
    <property type="match status" value="1"/>
</dbReference>
<dbReference type="InterPro" id="IPR017927">
    <property type="entry name" value="FAD-bd_FR_type"/>
</dbReference>
<dbReference type="SUPFAM" id="SSF63380">
    <property type="entry name" value="Riboflavin synthase domain-like"/>
    <property type="match status" value="1"/>
</dbReference>
<dbReference type="EMBL" id="CAJVPI010000578">
    <property type="protein sequence ID" value="CAG8551989.1"/>
    <property type="molecule type" value="Genomic_DNA"/>
</dbReference>
<dbReference type="InterPro" id="IPR037120">
    <property type="entry name" value="Haem_peroxidase_sf_animal"/>
</dbReference>
<dbReference type="SMART" id="SM00665">
    <property type="entry name" value="B561"/>
    <property type="match status" value="1"/>
</dbReference>
<evidence type="ECO:0000256" key="13">
    <source>
        <dbReference type="SAM" id="Phobius"/>
    </source>
</evidence>
<dbReference type="InterPro" id="IPR036400">
    <property type="entry name" value="Cyt_B5-like_heme/steroid_sf"/>
</dbReference>
<dbReference type="CDD" id="cd09631">
    <property type="entry name" value="DOMON_DOH"/>
    <property type="match status" value="1"/>
</dbReference>
<evidence type="ECO:0000259" key="15">
    <source>
        <dbReference type="PROSITE" id="PS50255"/>
    </source>
</evidence>
<dbReference type="InterPro" id="IPR006593">
    <property type="entry name" value="Cyt_b561/ferric_Rdtase_TM"/>
</dbReference>
<dbReference type="GO" id="GO:0006979">
    <property type="term" value="P:response to oxidative stress"/>
    <property type="evidence" value="ECO:0007669"/>
    <property type="project" value="InterPro"/>
</dbReference>
<keyword evidence="5" id="KW-0964">Secreted</keyword>
<keyword evidence="6 13" id="KW-0812">Transmembrane</keyword>
<comment type="caution">
    <text evidence="18">The sequence shown here is derived from an EMBL/GenBank/DDBJ whole genome shotgun (WGS) entry which is preliminary data.</text>
</comment>
<dbReference type="Gene3D" id="2.40.30.10">
    <property type="entry name" value="Translation factors"/>
    <property type="match status" value="1"/>
</dbReference>
<dbReference type="Pfam" id="PF03351">
    <property type="entry name" value="DOMON"/>
    <property type="match status" value="1"/>
</dbReference>